<evidence type="ECO:0000313" key="1">
    <source>
        <dbReference type="EMBL" id="QJR36217.1"/>
    </source>
</evidence>
<dbReference type="RefSeq" id="WP_171225652.1">
    <property type="nucleotide sequence ID" value="NZ_CP053085.1"/>
</dbReference>
<gene>
    <name evidence="1" type="ORF">HKW67_12215</name>
</gene>
<dbReference type="InterPro" id="IPR050900">
    <property type="entry name" value="Transposase_IS3/IS150/IS904"/>
</dbReference>
<evidence type="ECO:0008006" key="3">
    <source>
        <dbReference type="Google" id="ProtNLM"/>
    </source>
</evidence>
<reference evidence="1 2" key="1">
    <citation type="submission" date="2020-05" db="EMBL/GenBank/DDBJ databases">
        <title>Complete genome sequence of Gemmatimonas greenlandica TET16.</title>
        <authorList>
            <person name="Zeng Y."/>
        </authorList>
    </citation>
    <scope>NUCLEOTIDE SEQUENCE [LARGE SCALE GENOMIC DNA]</scope>
    <source>
        <strain evidence="1 2">TET16</strain>
    </source>
</reference>
<dbReference type="SUPFAM" id="SSF53098">
    <property type="entry name" value="Ribonuclease H-like"/>
    <property type="match status" value="1"/>
</dbReference>
<organism evidence="1 2">
    <name type="scientific">Gemmatimonas groenlandica</name>
    <dbReference type="NCBI Taxonomy" id="2732249"/>
    <lineage>
        <taxon>Bacteria</taxon>
        <taxon>Pseudomonadati</taxon>
        <taxon>Gemmatimonadota</taxon>
        <taxon>Gemmatimonadia</taxon>
        <taxon>Gemmatimonadales</taxon>
        <taxon>Gemmatimonadaceae</taxon>
        <taxon>Gemmatimonas</taxon>
    </lineage>
</organism>
<sequence length="63" mass="7241">MDRDVTVMASDQEWVAEFTYLWTTEGWMYVAVVLESYSRRAVDMSMLETLTVQLVADALLTAM</sequence>
<dbReference type="AlphaFoldDB" id="A0A6M4IRS7"/>
<dbReference type="Proteomes" id="UP000500938">
    <property type="component" value="Chromosome"/>
</dbReference>
<dbReference type="KEGG" id="ggr:HKW67_12215"/>
<name>A0A6M4IRS7_9BACT</name>
<proteinExistence type="predicted"/>
<dbReference type="PANTHER" id="PTHR46889">
    <property type="entry name" value="TRANSPOSASE INSF FOR INSERTION SEQUENCE IS3B-RELATED"/>
    <property type="match status" value="1"/>
</dbReference>
<dbReference type="EMBL" id="CP053085">
    <property type="protein sequence ID" value="QJR36217.1"/>
    <property type="molecule type" value="Genomic_DNA"/>
</dbReference>
<protein>
    <recommendedName>
        <fullName evidence="3">Integrase catalytic domain-containing protein</fullName>
    </recommendedName>
</protein>
<evidence type="ECO:0000313" key="2">
    <source>
        <dbReference type="Proteomes" id="UP000500938"/>
    </source>
</evidence>
<accession>A0A6M4IRS7</accession>
<dbReference type="InterPro" id="IPR012337">
    <property type="entry name" value="RNaseH-like_sf"/>
</dbReference>
<dbReference type="PANTHER" id="PTHR46889:SF4">
    <property type="entry name" value="TRANSPOSASE INSO FOR INSERTION SEQUENCE ELEMENT IS911B-RELATED"/>
    <property type="match status" value="1"/>
</dbReference>
<keyword evidence="2" id="KW-1185">Reference proteome</keyword>